<reference evidence="6" key="1">
    <citation type="journal article" date="2015" name="PeerJ">
        <title>First genomic representation of candidate bacterial phylum KSB3 points to enhanced environmental sensing as a trigger of wastewater bulking.</title>
        <authorList>
            <person name="Sekiguchi Y."/>
            <person name="Ohashi A."/>
            <person name="Parks D.H."/>
            <person name="Yamauchi T."/>
            <person name="Tyson G.W."/>
            <person name="Hugenholtz P."/>
        </authorList>
    </citation>
    <scope>NUCLEOTIDE SEQUENCE [LARGE SCALE GENOMIC DNA]</scope>
</reference>
<keyword evidence="4" id="KW-0862">Zinc</keyword>
<evidence type="ECO:0000256" key="3">
    <source>
        <dbReference type="ARBA" id="ARBA00022801"/>
    </source>
</evidence>
<evidence type="ECO:0000256" key="2">
    <source>
        <dbReference type="ARBA" id="ARBA00022723"/>
    </source>
</evidence>
<dbReference type="Pfam" id="PF00413">
    <property type="entry name" value="Peptidase_M10"/>
    <property type="match status" value="1"/>
</dbReference>
<evidence type="ECO:0000313" key="7">
    <source>
        <dbReference type="Proteomes" id="UP000030661"/>
    </source>
</evidence>
<keyword evidence="2" id="KW-0479">Metal-binding</keyword>
<protein>
    <recommendedName>
        <fullName evidence="5">Peptidase M10 metallopeptidase domain-containing protein</fullName>
    </recommendedName>
</protein>
<evidence type="ECO:0000256" key="4">
    <source>
        <dbReference type="ARBA" id="ARBA00022833"/>
    </source>
</evidence>
<evidence type="ECO:0000259" key="5">
    <source>
        <dbReference type="Pfam" id="PF00413"/>
    </source>
</evidence>
<dbReference type="Proteomes" id="UP000030661">
    <property type="component" value="Unassembled WGS sequence"/>
</dbReference>
<dbReference type="SUPFAM" id="SSF55486">
    <property type="entry name" value="Metalloproteases ('zincins'), catalytic domain"/>
    <property type="match status" value="1"/>
</dbReference>
<dbReference type="EMBL" id="DF820463">
    <property type="protein sequence ID" value="GAK55013.1"/>
    <property type="molecule type" value="Genomic_DNA"/>
</dbReference>
<proteinExistence type="predicted"/>
<dbReference type="STRING" id="1499967.U27_01844"/>
<dbReference type="Gene3D" id="3.40.390.10">
    <property type="entry name" value="Collagenase (Catalytic Domain)"/>
    <property type="match status" value="1"/>
</dbReference>
<dbReference type="GO" id="GO:0004222">
    <property type="term" value="F:metalloendopeptidase activity"/>
    <property type="evidence" value="ECO:0007669"/>
    <property type="project" value="InterPro"/>
</dbReference>
<feature type="domain" description="Peptidase M10 metallopeptidase" evidence="5">
    <location>
        <begin position="257"/>
        <end position="307"/>
    </location>
</feature>
<gene>
    <name evidence="6" type="ORF">U27_01844</name>
</gene>
<dbReference type="GO" id="GO:0006508">
    <property type="term" value="P:proteolysis"/>
    <property type="evidence" value="ECO:0007669"/>
    <property type="project" value="UniProtKB-KW"/>
</dbReference>
<sequence length="387" mass="42116">MKLRNRSFIYISVLMLTLLLVVTGCSEEYGGNPTNPSSTRGLPADPGDGNFAGKVVGTINENVLAGLKVTIGEKSTTTGLDGTFRLDGVGSGNLAVVLSGSTVYTRTAAVNTANGRSVLLDAIETNSNFSLKFYRELARGNHPNERNMYPTHRWTSTTPPTFYINTNAQATLDGTINQKTIDTVKQVLSEIVPVFSGNYYSALSVKTRYFATLNSFAQIPENSIVVSFDDTLVDIGAYGLTVTDPDFVSSVGTSINKAAHFILDSDQFYKSGTNPTAIALREIIAHELGHGFGYRHASALPTVMYPAEEFGGLYSSFDQIHMAVIYSRPIGNTDIDNDPLPNAKAFGGILQPQIFVDDRANFMKSPELLRQIQTLTRFGMVQEYLTK</sequence>
<dbReference type="GO" id="GO:0031012">
    <property type="term" value="C:extracellular matrix"/>
    <property type="evidence" value="ECO:0007669"/>
    <property type="project" value="InterPro"/>
</dbReference>
<organism evidence="6">
    <name type="scientific">Vecturithrix granuli</name>
    <dbReference type="NCBI Taxonomy" id="1499967"/>
    <lineage>
        <taxon>Bacteria</taxon>
        <taxon>Candidatus Moduliflexota</taxon>
        <taxon>Candidatus Vecturitrichia</taxon>
        <taxon>Candidatus Vecturitrichales</taxon>
        <taxon>Candidatus Vecturitrichaceae</taxon>
        <taxon>Candidatus Vecturithrix</taxon>
    </lineage>
</organism>
<evidence type="ECO:0000313" key="6">
    <source>
        <dbReference type="EMBL" id="GAK55013.1"/>
    </source>
</evidence>
<dbReference type="InterPro" id="IPR024079">
    <property type="entry name" value="MetalloPept_cat_dom_sf"/>
</dbReference>
<dbReference type="PROSITE" id="PS51257">
    <property type="entry name" value="PROKAR_LIPOPROTEIN"/>
    <property type="match status" value="1"/>
</dbReference>
<dbReference type="AlphaFoldDB" id="A0A0S6W5W7"/>
<name>A0A0S6W5W7_VECG1</name>
<dbReference type="HOGENOM" id="CLU_699536_0_0_0"/>
<dbReference type="GO" id="GO:0008270">
    <property type="term" value="F:zinc ion binding"/>
    <property type="evidence" value="ECO:0007669"/>
    <property type="project" value="InterPro"/>
</dbReference>
<keyword evidence="3" id="KW-0378">Hydrolase</keyword>
<dbReference type="InterPro" id="IPR001818">
    <property type="entry name" value="Pept_M10_metallopeptidase"/>
</dbReference>
<accession>A0A0S6W5W7</accession>
<keyword evidence="7" id="KW-1185">Reference proteome</keyword>
<keyword evidence="1" id="KW-0645">Protease</keyword>
<evidence type="ECO:0000256" key="1">
    <source>
        <dbReference type="ARBA" id="ARBA00022670"/>
    </source>
</evidence>